<reference evidence="2" key="2">
    <citation type="journal article" date="2023" name="IMA Fungus">
        <title>Comparative genomic study of the Penicillium genus elucidates a diverse pangenome and 15 lateral gene transfer events.</title>
        <authorList>
            <person name="Petersen C."/>
            <person name="Sorensen T."/>
            <person name="Nielsen M.R."/>
            <person name="Sondergaard T.E."/>
            <person name="Sorensen J.L."/>
            <person name="Fitzpatrick D.A."/>
            <person name="Frisvad J.C."/>
            <person name="Nielsen K.L."/>
        </authorList>
    </citation>
    <scope>NUCLEOTIDE SEQUENCE</scope>
    <source>
        <strain evidence="2">IBT 21917</strain>
    </source>
</reference>
<feature type="region of interest" description="Disordered" evidence="1">
    <location>
        <begin position="107"/>
        <end position="137"/>
    </location>
</feature>
<dbReference type="OrthoDB" id="4362925at2759"/>
<evidence type="ECO:0000313" key="2">
    <source>
        <dbReference type="EMBL" id="KAJ5171952.1"/>
    </source>
</evidence>
<sequence length="271" mass="29922">MDRGIFPAEYLPQFQIKLMDRSFQGGLQGPTQSSQTIPQAAIPKNLTVLPQLGQTSSSRSFARIAGIEFPSQQLKDCPYCHKPKPIAAFKADGREFITCDECRQRKRGYSRRHAEKVKAQLAASQNTGPNNPSQTWIIHPDKREDLVNQGMVMALGLPNAYTIPGQQSPNSASRDTEASGTTSSDKVSSSTSDTEHDSAETIEISPTDAWFRCLHCGIARGAGLKYSGICVYCFENEQKYCVLGAHEDDRNCFVDDDGVEHSECNSCREHL</sequence>
<comment type="caution">
    <text evidence="2">The sequence shown here is derived from an EMBL/GenBank/DDBJ whole genome shotgun (WGS) entry which is preliminary data.</text>
</comment>
<feature type="region of interest" description="Disordered" evidence="1">
    <location>
        <begin position="163"/>
        <end position="201"/>
    </location>
</feature>
<organism evidence="2 3">
    <name type="scientific">Penicillium capsulatum</name>
    <dbReference type="NCBI Taxonomy" id="69766"/>
    <lineage>
        <taxon>Eukaryota</taxon>
        <taxon>Fungi</taxon>
        <taxon>Dikarya</taxon>
        <taxon>Ascomycota</taxon>
        <taxon>Pezizomycotina</taxon>
        <taxon>Eurotiomycetes</taxon>
        <taxon>Eurotiomycetidae</taxon>
        <taxon>Eurotiales</taxon>
        <taxon>Aspergillaceae</taxon>
        <taxon>Penicillium</taxon>
    </lineage>
</organism>
<dbReference type="EMBL" id="JAPQKO010000003">
    <property type="protein sequence ID" value="KAJ5171952.1"/>
    <property type="molecule type" value="Genomic_DNA"/>
</dbReference>
<feature type="compositionally biased region" description="Polar residues" evidence="1">
    <location>
        <begin position="122"/>
        <end position="136"/>
    </location>
</feature>
<gene>
    <name evidence="2" type="ORF">N7492_004545</name>
</gene>
<name>A0A9W9IBR6_9EURO</name>
<evidence type="ECO:0000256" key="1">
    <source>
        <dbReference type="SAM" id="MobiDB-lite"/>
    </source>
</evidence>
<feature type="compositionally biased region" description="Polar residues" evidence="1">
    <location>
        <begin position="164"/>
        <end position="173"/>
    </location>
</feature>
<evidence type="ECO:0000313" key="3">
    <source>
        <dbReference type="Proteomes" id="UP001146351"/>
    </source>
</evidence>
<dbReference type="Proteomes" id="UP001146351">
    <property type="component" value="Unassembled WGS sequence"/>
</dbReference>
<accession>A0A9W9IBR6</accession>
<reference evidence="2" key="1">
    <citation type="submission" date="2022-11" db="EMBL/GenBank/DDBJ databases">
        <authorList>
            <person name="Petersen C."/>
        </authorList>
    </citation>
    <scope>NUCLEOTIDE SEQUENCE</scope>
    <source>
        <strain evidence="2">IBT 21917</strain>
    </source>
</reference>
<dbReference type="AlphaFoldDB" id="A0A9W9IBR6"/>
<feature type="compositionally biased region" description="Low complexity" evidence="1">
    <location>
        <begin position="179"/>
        <end position="192"/>
    </location>
</feature>
<proteinExistence type="predicted"/>
<protein>
    <submittedName>
        <fullName evidence="2">Uncharacterized protein</fullName>
    </submittedName>
</protein>
<keyword evidence="3" id="KW-1185">Reference proteome</keyword>